<gene>
    <name evidence="1" type="ORF">ILEXP_LOCUS12015</name>
</gene>
<comment type="caution">
    <text evidence="1">The sequence shown here is derived from an EMBL/GenBank/DDBJ whole genome shotgun (WGS) entry which is preliminary data.</text>
</comment>
<keyword evidence="2" id="KW-1185">Reference proteome</keyword>
<reference evidence="1 2" key="1">
    <citation type="submission" date="2024-02" db="EMBL/GenBank/DDBJ databases">
        <authorList>
            <person name="Vignale AGUSTIN F."/>
            <person name="Sosa J E."/>
            <person name="Modenutti C."/>
        </authorList>
    </citation>
    <scope>NUCLEOTIDE SEQUENCE [LARGE SCALE GENOMIC DNA]</scope>
</reference>
<proteinExistence type="predicted"/>
<sequence>GICVQSLKGESSSGLVSSVGVGPEVFCVVGGASMALSMLSYSPMPEMLFDAAR</sequence>
<feature type="non-terminal residue" evidence="1">
    <location>
        <position position="1"/>
    </location>
</feature>
<feature type="non-terminal residue" evidence="1">
    <location>
        <position position="53"/>
    </location>
</feature>
<name>A0ABC8RJC5_9AQUA</name>
<protein>
    <submittedName>
        <fullName evidence="1">Uncharacterized protein</fullName>
    </submittedName>
</protein>
<evidence type="ECO:0000313" key="1">
    <source>
        <dbReference type="EMBL" id="CAK9144266.1"/>
    </source>
</evidence>
<dbReference type="EMBL" id="CAUOFW020001381">
    <property type="protein sequence ID" value="CAK9144266.1"/>
    <property type="molecule type" value="Genomic_DNA"/>
</dbReference>
<accession>A0ABC8RJC5</accession>
<evidence type="ECO:0000313" key="2">
    <source>
        <dbReference type="Proteomes" id="UP001642360"/>
    </source>
</evidence>
<dbReference type="Proteomes" id="UP001642360">
    <property type="component" value="Unassembled WGS sequence"/>
</dbReference>
<dbReference type="AlphaFoldDB" id="A0ABC8RJC5"/>
<organism evidence="1 2">
    <name type="scientific">Ilex paraguariensis</name>
    <name type="common">yerba mate</name>
    <dbReference type="NCBI Taxonomy" id="185542"/>
    <lineage>
        <taxon>Eukaryota</taxon>
        <taxon>Viridiplantae</taxon>
        <taxon>Streptophyta</taxon>
        <taxon>Embryophyta</taxon>
        <taxon>Tracheophyta</taxon>
        <taxon>Spermatophyta</taxon>
        <taxon>Magnoliopsida</taxon>
        <taxon>eudicotyledons</taxon>
        <taxon>Gunneridae</taxon>
        <taxon>Pentapetalae</taxon>
        <taxon>asterids</taxon>
        <taxon>campanulids</taxon>
        <taxon>Aquifoliales</taxon>
        <taxon>Aquifoliaceae</taxon>
        <taxon>Ilex</taxon>
    </lineage>
</organism>